<keyword evidence="8" id="KW-1185">Reference proteome</keyword>
<evidence type="ECO:0000259" key="6">
    <source>
        <dbReference type="Pfam" id="PF01881"/>
    </source>
</evidence>
<dbReference type="InterPro" id="IPR045747">
    <property type="entry name" value="CRISPR-assoc_prot_Cas6_N_sf"/>
</dbReference>
<keyword evidence="3" id="KW-0051">Antiviral defense</keyword>
<evidence type="ECO:0000313" key="8">
    <source>
        <dbReference type="Proteomes" id="UP000002415"/>
    </source>
</evidence>
<name>A7HLK3_FERNB</name>
<evidence type="ECO:0000256" key="4">
    <source>
        <dbReference type="PIRNR" id="PIRNR005054"/>
    </source>
</evidence>
<dbReference type="InterPro" id="IPR049435">
    <property type="entry name" value="Cas_Cas6_C"/>
</dbReference>
<evidence type="ECO:0000313" key="7">
    <source>
        <dbReference type="EMBL" id="ABS60786.1"/>
    </source>
</evidence>
<evidence type="ECO:0000256" key="2">
    <source>
        <dbReference type="ARBA" id="ARBA00022884"/>
    </source>
</evidence>
<proteinExistence type="inferred from homology"/>
<sequence length="240" mass="28035">MRGILTLKLDKPLTLPIHYNHILQAAILNLLSDENYSKFIHDTGFQFGKRRFKMFTFSRLEGKFSIDIERKTITYFERAYLHISTIEDKFIEYVVNNLLLEGLDIKGERIHVDKIELKSNTTNFGKIITKSPIVAYSTFELNGRKKTYYYNPKEKEFQEILANNLIKKYIAYFEKEPKNRYFEITPVSNLKESIVIYKGTVIRGWNGIFQINGSDELINIAYYTGLGAKNSQGFGCFEFI</sequence>
<protein>
    <recommendedName>
        <fullName evidence="4">CRISPR-associated endoribonuclease</fullName>
    </recommendedName>
</protein>
<dbReference type="AlphaFoldDB" id="A7HLK3"/>
<evidence type="ECO:0000256" key="5">
    <source>
        <dbReference type="PIRSR" id="PIRSR005054-1"/>
    </source>
</evidence>
<dbReference type="InterPro" id="IPR010156">
    <property type="entry name" value="CRISPR-assoc_prot_Cas6"/>
</dbReference>
<feature type="domain" description="CRISPR associated protein Cas6 C-terminal" evidence="6">
    <location>
        <begin position="126"/>
        <end position="238"/>
    </location>
</feature>
<dbReference type="OrthoDB" id="9797488at2"/>
<dbReference type="GO" id="GO:0003723">
    <property type="term" value="F:RNA binding"/>
    <property type="evidence" value="ECO:0007669"/>
    <property type="project" value="UniProtKB-KW"/>
</dbReference>
<dbReference type="PANTHER" id="PTHR36984">
    <property type="entry name" value="CRISPR-ASSOCIATED ENDORIBONUCLEASE CAS6 1"/>
    <property type="match status" value="1"/>
</dbReference>
<keyword evidence="2" id="KW-0694">RNA-binding</keyword>
<dbReference type="Pfam" id="PF01881">
    <property type="entry name" value="Cas_Cas6_C"/>
    <property type="match status" value="1"/>
</dbReference>
<dbReference type="Pfam" id="PF21350">
    <property type="entry name" value="Cas6_I-A"/>
    <property type="match status" value="1"/>
</dbReference>
<dbReference type="EMBL" id="CP000771">
    <property type="protein sequence ID" value="ABS60786.1"/>
    <property type="molecule type" value="Genomic_DNA"/>
</dbReference>
<evidence type="ECO:0000256" key="3">
    <source>
        <dbReference type="ARBA" id="ARBA00023118"/>
    </source>
</evidence>
<dbReference type="HOGENOM" id="CLU_089858_2_0_0"/>
<dbReference type="KEGG" id="fno:Fnod_0936"/>
<organism evidence="7 8">
    <name type="scientific">Fervidobacterium nodosum (strain ATCC 35602 / DSM 5306 / Rt17-B1)</name>
    <dbReference type="NCBI Taxonomy" id="381764"/>
    <lineage>
        <taxon>Bacteria</taxon>
        <taxon>Thermotogati</taxon>
        <taxon>Thermotogota</taxon>
        <taxon>Thermotogae</taxon>
        <taxon>Thermotogales</taxon>
        <taxon>Fervidobacteriaceae</taxon>
        <taxon>Fervidobacterium</taxon>
    </lineage>
</organism>
<dbReference type="Gene3D" id="3.30.70.1890">
    <property type="match status" value="1"/>
</dbReference>
<gene>
    <name evidence="7" type="ordered locus">Fnod_0936</name>
</gene>
<comment type="function">
    <text evidence="4">CRISPR (clustered regularly interspaced short palindromic repeat), is an adaptive immune system that provides protection against mobile genetic elements (viruses, transposable elements and conjugative plasmids). CRISPR clusters contain sequences complementary to antecedent mobile elements and target invading nucleic acids. CRISPR clusters are transcribed and processed into CRISPR RNA (crRNA).</text>
</comment>
<dbReference type="PIRSF" id="PIRSF005054">
    <property type="entry name" value="PF1131"/>
    <property type="match status" value="1"/>
</dbReference>
<dbReference type="eggNOG" id="COG1583">
    <property type="taxonomic scope" value="Bacteria"/>
</dbReference>
<dbReference type="STRING" id="381764.Fnod_0936"/>
<dbReference type="Proteomes" id="UP000002415">
    <property type="component" value="Chromosome"/>
</dbReference>
<dbReference type="CDD" id="cd21140">
    <property type="entry name" value="Cas6_I-like"/>
    <property type="match status" value="1"/>
</dbReference>
<feature type="site" description="Transition state stabilizer" evidence="5">
    <location>
        <position position="53"/>
    </location>
</feature>
<dbReference type="GO" id="GO:0016788">
    <property type="term" value="F:hydrolase activity, acting on ester bonds"/>
    <property type="evidence" value="ECO:0007669"/>
    <property type="project" value="InterPro"/>
</dbReference>
<accession>A7HLK3</accession>
<dbReference type="RefSeq" id="WP_011994101.1">
    <property type="nucleotide sequence ID" value="NC_009718.1"/>
</dbReference>
<dbReference type="NCBIfam" id="TIGR01877">
    <property type="entry name" value="cas_cas6"/>
    <property type="match status" value="1"/>
</dbReference>
<dbReference type="PANTHER" id="PTHR36984:SF1">
    <property type="entry name" value="CRISPR-ASSOCIATED ENDORIBONUCLEASE CAS6 1"/>
    <property type="match status" value="1"/>
</dbReference>
<dbReference type="GO" id="GO:0051607">
    <property type="term" value="P:defense response to virus"/>
    <property type="evidence" value="ECO:0007669"/>
    <property type="project" value="UniProtKB-KW"/>
</dbReference>
<reference evidence="7 8" key="1">
    <citation type="submission" date="2007-07" db="EMBL/GenBank/DDBJ databases">
        <title>Complete sequence of Fervidobacterium nodosum Rt17-B1.</title>
        <authorList>
            <consortium name="US DOE Joint Genome Institute"/>
            <person name="Copeland A."/>
            <person name="Lucas S."/>
            <person name="Lapidus A."/>
            <person name="Barry K."/>
            <person name="Glavina del Rio T."/>
            <person name="Dalin E."/>
            <person name="Tice H."/>
            <person name="Pitluck S."/>
            <person name="Saunders E."/>
            <person name="Brettin T."/>
            <person name="Bruce D."/>
            <person name="Detter J.C."/>
            <person name="Han C."/>
            <person name="Schmutz J."/>
            <person name="Larimer F."/>
            <person name="Land M."/>
            <person name="Hauser L."/>
            <person name="Kyrpides N."/>
            <person name="Mikhailova N."/>
            <person name="Nelson K."/>
            <person name="Gogarten J.P."/>
            <person name="Noll K."/>
            <person name="Richardson P."/>
        </authorList>
    </citation>
    <scope>NUCLEOTIDE SEQUENCE [LARGE SCALE GENOMIC DNA]</scope>
    <source>
        <strain evidence="8">ATCC 35602 / DSM 5306 / Rt17-B1</strain>
    </source>
</reference>
<evidence type="ECO:0000256" key="1">
    <source>
        <dbReference type="ARBA" id="ARBA00005937"/>
    </source>
</evidence>
<reference evidence="7 8" key="2">
    <citation type="journal article" date="2009" name="Proc. Natl. Acad. Sci. U.S.A.">
        <title>On the chimeric nature, thermophilic origin, and phylogenetic placement of the Thermotogales.</title>
        <authorList>
            <person name="Zhaxybayeva O."/>
            <person name="Swithers K.S."/>
            <person name="Lapierre P."/>
            <person name="Fournier G.P."/>
            <person name="Bickhart D.M."/>
            <person name="DeBoy R.T."/>
            <person name="Nelson K.E."/>
            <person name="Nesbo C.L."/>
            <person name="Doolittle W.F."/>
            <person name="Gogarten J.P."/>
            <person name="Noll K.M."/>
        </authorList>
    </citation>
    <scope>NUCLEOTIDE SEQUENCE [LARGE SCALE GENOMIC DNA]</scope>
    <source>
        <strain evidence="8">ATCC 35602 / DSM 5306 / Rt17-B1</strain>
    </source>
</reference>
<dbReference type="Gene3D" id="3.30.70.1900">
    <property type="match status" value="1"/>
</dbReference>
<comment type="similarity">
    <text evidence="1 4">Belongs to the CRISPR-associated protein Cas6/Cse3/CasE family.</text>
</comment>